<sequence>MGQVSPSKYVLKDIVQFRVANDILTGVIELADFPRSSRINYRSYDIFVEERGCSFKHVPESDVLKKI</sequence>
<reference evidence="1 2" key="1">
    <citation type="submission" date="2023-03" db="EMBL/GenBank/DDBJ databases">
        <authorList>
            <person name="Shen W."/>
            <person name="Cai J."/>
        </authorList>
    </citation>
    <scope>NUCLEOTIDE SEQUENCE [LARGE SCALE GENOMIC DNA]</scope>
    <source>
        <strain evidence="1 2">B101</strain>
    </source>
</reference>
<evidence type="ECO:0000313" key="2">
    <source>
        <dbReference type="Proteomes" id="UP001265301"/>
    </source>
</evidence>
<dbReference type="EMBL" id="JARQBN010000021">
    <property type="protein sequence ID" value="MDT2828843.1"/>
    <property type="molecule type" value="Genomic_DNA"/>
</dbReference>
<organism evidence="1 2">
    <name type="scientific">Enterococcus viikkiensis</name>
    <dbReference type="NCBI Taxonomy" id="930854"/>
    <lineage>
        <taxon>Bacteria</taxon>
        <taxon>Bacillati</taxon>
        <taxon>Bacillota</taxon>
        <taxon>Bacilli</taxon>
        <taxon>Lactobacillales</taxon>
        <taxon>Enterococcaceae</taxon>
        <taxon>Enterococcus</taxon>
    </lineage>
</organism>
<name>A0ABU3FS80_9ENTE</name>
<accession>A0ABU3FS80</accession>
<comment type="caution">
    <text evidence="1">The sequence shown here is derived from an EMBL/GenBank/DDBJ whole genome shotgun (WGS) entry which is preliminary data.</text>
</comment>
<proteinExistence type="predicted"/>
<keyword evidence="2" id="KW-1185">Reference proteome</keyword>
<evidence type="ECO:0000313" key="1">
    <source>
        <dbReference type="EMBL" id="MDT2828843.1"/>
    </source>
</evidence>
<dbReference type="RefSeq" id="WP_137614613.1">
    <property type="nucleotide sequence ID" value="NZ_BJDW01000027.1"/>
</dbReference>
<dbReference type="Proteomes" id="UP001265301">
    <property type="component" value="Unassembled WGS sequence"/>
</dbReference>
<protein>
    <submittedName>
        <fullName evidence="1">Uncharacterized protein</fullName>
    </submittedName>
</protein>
<gene>
    <name evidence="1" type="ORF">P7H59_10365</name>
</gene>